<dbReference type="Gene3D" id="3.40.190.10">
    <property type="entry name" value="Periplasmic binding protein-like II"/>
    <property type="match status" value="2"/>
</dbReference>
<feature type="signal peptide" evidence="1">
    <location>
        <begin position="1"/>
        <end position="32"/>
    </location>
</feature>
<evidence type="ECO:0008006" key="4">
    <source>
        <dbReference type="Google" id="ProtNLM"/>
    </source>
</evidence>
<evidence type="ECO:0000313" key="3">
    <source>
        <dbReference type="Proteomes" id="UP000000466"/>
    </source>
</evidence>
<dbReference type="OrthoDB" id="8255022at2"/>
<proteinExistence type="predicted"/>
<dbReference type="HOGENOM" id="CLU_1073237_0_0_6"/>
<dbReference type="eggNOG" id="COG0834">
    <property type="taxonomic scope" value="Bacteria"/>
</dbReference>
<name>K4KJX4_SIMAS</name>
<dbReference type="Proteomes" id="UP000000466">
    <property type="component" value="Chromosome"/>
</dbReference>
<feature type="chain" id="PRO_5003879839" description="Solute-binding protein family 3/N-terminal domain-containing protein" evidence="1">
    <location>
        <begin position="33"/>
        <end position="259"/>
    </location>
</feature>
<protein>
    <recommendedName>
        <fullName evidence="4">Solute-binding protein family 3/N-terminal domain-containing protein</fullName>
    </recommendedName>
</protein>
<dbReference type="STRING" id="1117647.M5M_10585"/>
<organism evidence="2 3">
    <name type="scientific">Simiduia agarivorans (strain DSM 21679 / JCM 13881 / BCRC 17597 / SA1)</name>
    <dbReference type="NCBI Taxonomy" id="1117647"/>
    <lineage>
        <taxon>Bacteria</taxon>
        <taxon>Pseudomonadati</taxon>
        <taxon>Pseudomonadota</taxon>
        <taxon>Gammaproteobacteria</taxon>
        <taxon>Cellvibrionales</taxon>
        <taxon>Cellvibrionaceae</taxon>
        <taxon>Simiduia</taxon>
    </lineage>
</organism>
<gene>
    <name evidence="2" type="ordered locus">M5M_10585</name>
</gene>
<dbReference type="AlphaFoldDB" id="K4KJX4"/>
<dbReference type="KEGG" id="saga:M5M_10585"/>
<keyword evidence="3" id="KW-1185">Reference proteome</keyword>
<dbReference type="EMBL" id="CP003746">
    <property type="protein sequence ID" value="AFU99296.1"/>
    <property type="molecule type" value="Genomic_DNA"/>
</dbReference>
<sequence length="259" mass="28213">MTQPDPEPVIITTVKHLRNLLLMVTLTLSATAAVSDPLPDDARPLIILSATDYLGKHTYDQHPYTDLLRMALGELGYTLVVMHNPGLRSLAMANTGVVDGELVRIKDMSEEYPNLIKVPEPLGGADLAIFVAKHKVPASRHWADLQATSVVALRGMAIMEHLPVRFRELSEIRAQNYVQAMHLVIAGRADLAILPASFIEKPEQAALAEKLEALTPVVGRVEGFVHLHKRHAALVGPLAEAMHQLKQQTTAPGPAPVSK</sequence>
<keyword evidence="1" id="KW-0732">Signal</keyword>
<evidence type="ECO:0000313" key="2">
    <source>
        <dbReference type="EMBL" id="AFU99296.1"/>
    </source>
</evidence>
<evidence type="ECO:0000256" key="1">
    <source>
        <dbReference type="SAM" id="SignalP"/>
    </source>
</evidence>
<dbReference type="SUPFAM" id="SSF53850">
    <property type="entry name" value="Periplasmic binding protein-like II"/>
    <property type="match status" value="1"/>
</dbReference>
<dbReference type="RefSeq" id="WP_015047460.1">
    <property type="nucleotide sequence ID" value="NC_018868.3"/>
</dbReference>
<accession>K4KJX4</accession>
<reference evidence="2 3" key="1">
    <citation type="journal article" date="2013" name="Genome Announc.">
        <title>Complete genome sequence of Simiduia agarivorans SA1(T), a marine bacterium able to degrade a variety of polysaccharides.</title>
        <authorList>
            <person name="Lin S.Y."/>
            <person name="Shieh W.Y."/>
            <person name="Chen J.S."/>
            <person name="Tang S.L."/>
        </authorList>
    </citation>
    <scope>NUCLEOTIDE SEQUENCE [LARGE SCALE GENOMIC DNA]</scope>
    <source>
        <strain evidence="3">DSM 21679 / JCM 13881 / BCRC 17597 / SA1</strain>
    </source>
</reference>